<dbReference type="SUPFAM" id="SSF47598">
    <property type="entry name" value="Ribbon-helix-helix"/>
    <property type="match status" value="1"/>
</dbReference>
<evidence type="ECO:0000256" key="1">
    <source>
        <dbReference type="SAM" id="MobiDB-lite"/>
    </source>
</evidence>
<dbReference type="Pfam" id="PF19891">
    <property type="entry name" value="DUF6364"/>
    <property type="match status" value="1"/>
</dbReference>
<dbReference type="RefSeq" id="WP_345538622.1">
    <property type="nucleotide sequence ID" value="NZ_BAABGJ010000027.1"/>
</dbReference>
<accession>A0ABP8HUP5</accession>
<protein>
    <recommendedName>
        <fullName evidence="4">Ribbon-helix-helix CopG family protein</fullName>
    </recommendedName>
</protein>
<keyword evidence="3" id="KW-1185">Reference proteome</keyword>
<dbReference type="Proteomes" id="UP001500975">
    <property type="component" value="Unassembled WGS sequence"/>
</dbReference>
<gene>
    <name evidence="2" type="ORF">GCM10023165_28270</name>
</gene>
<dbReference type="InterPro" id="IPR010985">
    <property type="entry name" value="Ribbon_hlx_hlx"/>
</dbReference>
<proteinExistence type="predicted"/>
<comment type="caution">
    <text evidence="2">The sequence shown here is derived from an EMBL/GenBank/DDBJ whole genome shotgun (WGS) entry which is preliminary data.</text>
</comment>
<reference evidence="3" key="1">
    <citation type="journal article" date="2019" name="Int. J. Syst. Evol. Microbiol.">
        <title>The Global Catalogue of Microorganisms (GCM) 10K type strain sequencing project: providing services to taxonomists for standard genome sequencing and annotation.</title>
        <authorList>
            <consortium name="The Broad Institute Genomics Platform"/>
            <consortium name="The Broad Institute Genome Sequencing Center for Infectious Disease"/>
            <person name="Wu L."/>
            <person name="Ma J."/>
        </authorList>
    </citation>
    <scope>NUCLEOTIDE SEQUENCE [LARGE SCALE GENOMIC DNA]</scope>
    <source>
        <strain evidence="3">JCM 17804</strain>
    </source>
</reference>
<feature type="region of interest" description="Disordered" evidence="1">
    <location>
        <begin position="62"/>
        <end position="104"/>
    </location>
</feature>
<evidence type="ECO:0008006" key="4">
    <source>
        <dbReference type="Google" id="ProtNLM"/>
    </source>
</evidence>
<dbReference type="EMBL" id="BAABGJ010000027">
    <property type="protein sequence ID" value="GAA4344795.1"/>
    <property type="molecule type" value="Genomic_DNA"/>
</dbReference>
<evidence type="ECO:0000313" key="2">
    <source>
        <dbReference type="EMBL" id="GAA4344795.1"/>
    </source>
</evidence>
<sequence length="104" mass="11694">MSNLTISVDDELIKQARVRAIQQGTSLSAKVREFLQEYVNETGDTQQRRRDEATARLMAAIDNASSHAAPEPAKAGASRRTLRDELYEGDFRKREREASDPSSR</sequence>
<name>A0ABP8HUP5_9BURK</name>
<feature type="compositionally biased region" description="Basic and acidic residues" evidence="1">
    <location>
        <begin position="81"/>
        <end position="104"/>
    </location>
</feature>
<organism evidence="2 3">
    <name type="scientific">Variovorax defluvii</name>
    <dbReference type="NCBI Taxonomy" id="913761"/>
    <lineage>
        <taxon>Bacteria</taxon>
        <taxon>Pseudomonadati</taxon>
        <taxon>Pseudomonadota</taxon>
        <taxon>Betaproteobacteria</taxon>
        <taxon>Burkholderiales</taxon>
        <taxon>Comamonadaceae</taxon>
        <taxon>Variovorax</taxon>
    </lineage>
</organism>
<dbReference type="InterPro" id="IPR045944">
    <property type="entry name" value="DUF6364"/>
</dbReference>
<evidence type="ECO:0000313" key="3">
    <source>
        <dbReference type="Proteomes" id="UP001500975"/>
    </source>
</evidence>